<sequence length="518" mass="57445">MEKVQLREFHQARWNEPVIMEMGTPGERGILVPQAEAAVKSEVGDGVSVLGKVRRKSRPALPEVNQALVNRHYIRLSQENMGADNTLGISQGTCTLKYSPKVQEHVVSRHPGLAGVHPLQSEESMQGILKIYYETEQIMKEIGGMDRISFLPASGGHAIYSNAQIISAYHKANGNSHKNEIITTLHSHPVDAAATSILGYRVITLMPDEKTGLPSLEEFKAALSDKTAGIFITNPEDTGIYNDQIDEFTKAAHDVGALCAYDQANANALLGIARAREAGFDLMHFNLHKTFSSPHGGGGPGCGALGCIEELAPYLPKPTVEFDGSKYRVDYDREQSIGHIKAFLGNFPVVVRAYMWCRTLGAEGLKQAAVISVLNNQYMTDEILEKVPGVSLHYSPEVRRMEQTRLSFDKLFEKTGGLGIDAVNARLVDYGLSELWQSHHPYTVPEPFTPEPCDSYNKEDIDYYVEVLKTVANECLENPEMVAQAPYKASRHVPNHVMGESFEVVASTWRQYVRRFKK</sequence>
<keyword evidence="4" id="KW-0560">Oxidoreductase</keyword>
<evidence type="ECO:0000313" key="4">
    <source>
        <dbReference type="EMBL" id="MCW7555064.1"/>
    </source>
</evidence>
<evidence type="ECO:0000313" key="5">
    <source>
        <dbReference type="Proteomes" id="UP001209854"/>
    </source>
</evidence>
<dbReference type="GO" id="GO:0004375">
    <property type="term" value="F:glycine dehydrogenase (decarboxylating) activity"/>
    <property type="evidence" value="ECO:0007669"/>
    <property type="project" value="UniProtKB-EC"/>
</dbReference>
<organism evidence="4 5">
    <name type="scientific">Endozoicomonas gorgoniicola</name>
    <dbReference type="NCBI Taxonomy" id="1234144"/>
    <lineage>
        <taxon>Bacteria</taxon>
        <taxon>Pseudomonadati</taxon>
        <taxon>Pseudomonadota</taxon>
        <taxon>Gammaproteobacteria</taxon>
        <taxon>Oceanospirillales</taxon>
        <taxon>Endozoicomonadaceae</taxon>
        <taxon>Endozoicomonas</taxon>
    </lineage>
</organism>
<reference evidence="4 5" key="1">
    <citation type="submission" date="2022-10" db="EMBL/GenBank/DDBJ databases">
        <title>High-quality genome sequences of two octocoral-associated bacteria, Endozoicomonas euniceicola EF212 and Endozoicomonas gorgoniicola PS125.</title>
        <authorList>
            <person name="Chiou Y.-J."/>
            <person name="Chen Y.-H."/>
        </authorList>
    </citation>
    <scope>NUCLEOTIDE SEQUENCE [LARGE SCALE GENOMIC DNA]</scope>
    <source>
        <strain evidence="4 5">PS125</strain>
    </source>
</reference>
<gene>
    <name evidence="4" type="primary">gcvPB</name>
    <name evidence="4" type="ORF">NX722_21045</name>
</gene>
<dbReference type="EMBL" id="JAPFCC010000001">
    <property type="protein sequence ID" value="MCW7555064.1"/>
    <property type="molecule type" value="Genomic_DNA"/>
</dbReference>
<keyword evidence="5" id="KW-1185">Reference proteome</keyword>
<dbReference type="InterPro" id="IPR020581">
    <property type="entry name" value="GDC_P"/>
</dbReference>
<dbReference type="Pfam" id="PF00266">
    <property type="entry name" value="Aminotran_5"/>
    <property type="match status" value="1"/>
</dbReference>
<dbReference type="Proteomes" id="UP001209854">
    <property type="component" value="Unassembled WGS sequence"/>
</dbReference>
<dbReference type="SUPFAM" id="SSF53383">
    <property type="entry name" value="PLP-dependent transferases"/>
    <property type="match status" value="1"/>
</dbReference>
<evidence type="ECO:0000256" key="1">
    <source>
        <dbReference type="ARBA" id="ARBA00003788"/>
    </source>
</evidence>
<dbReference type="PANTHER" id="PTHR11773:SF1">
    <property type="entry name" value="GLYCINE DEHYDROGENASE (DECARBOXYLATING), MITOCHONDRIAL"/>
    <property type="match status" value="1"/>
</dbReference>
<dbReference type="InterPro" id="IPR015424">
    <property type="entry name" value="PyrdxlP-dep_Trfase"/>
</dbReference>
<dbReference type="Gene3D" id="6.20.440.10">
    <property type="match status" value="1"/>
</dbReference>
<comment type="caution">
    <text evidence="4">The sequence shown here is derived from an EMBL/GenBank/DDBJ whole genome shotgun (WGS) entry which is preliminary data.</text>
</comment>
<dbReference type="NCBIfam" id="NF003346">
    <property type="entry name" value="PRK04366.1"/>
    <property type="match status" value="1"/>
</dbReference>
<dbReference type="InterPro" id="IPR000192">
    <property type="entry name" value="Aminotrans_V_dom"/>
</dbReference>
<keyword evidence="2" id="KW-0663">Pyridoxal phosphate</keyword>
<accession>A0ABT3N0B6</accession>
<protein>
    <submittedName>
        <fullName evidence="4">Aminomethyl-transferring glycine dehydrogenase subunit GcvPB</fullName>
        <ecNumber evidence="4">1.4.4.2</ecNumber>
    </submittedName>
</protein>
<dbReference type="EC" id="1.4.4.2" evidence="4"/>
<dbReference type="Gene3D" id="3.40.640.10">
    <property type="entry name" value="Type I PLP-dependent aspartate aminotransferase-like (Major domain)"/>
    <property type="match status" value="1"/>
</dbReference>
<evidence type="ECO:0000256" key="2">
    <source>
        <dbReference type="ARBA" id="ARBA00022898"/>
    </source>
</evidence>
<dbReference type="RefSeq" id="WP_262564830.1">
    <property type="nucleotide sequence ID" value="NZ_JAPFCC010000001.1"/>
</dbReference>
<feature type="domain" description="Aminotransferase class V" evidence="3">
    <location>
        <begin position="162"/>
        <end position="296"/>
    </location>
</feature>
<evidence type="ECO:0000259" key="3">
    <source>
        <dbReference type="Pfam" id="PF00266"/>
    </source>
</evidence>
<dbReference type="InterPro" id="IPR015421">
    <property type="entry name" value="PyrdxlP-dep_Trfase_major"/>
</dbReference>
<proteinExistence type="predicted"/>
<comment type="function">
    <text evidence="1">The glycine cleavage system catalyzes the degradation of glycine. The P protein binds the alpha-amino group of glycine through its pyridoxal phosphate cofactor; CO(2) is released and the remaining methylamine moiety is then transferred to the lipoamide cofactor of the H protein.</text>
</comment>
<dbReference type="PANTHER" id="PTHR11773">
    <property type="entry name" value="GLYCINE DEHYDROGENASE, DECARBOXYLATING"/>
    <property type="match status" value="1"/>
</dbReference>
<name>A0ABT3N0B6_9GAMM</name>